<evidence type="ECO:0000313" key="4">
    <source>
        <dbReference type="Proteomes" id="UP000324707"/>
    </source>
</evidence>
<keyword evidence="1" id="KW-0812">Transmembrane</keyword>
<organism evidence="2 4">
    <name type="scientific">Brachyspira aalborgi</name>
    <dbReference type="NCBI Taxonomy" id="29522"/>
    <lineage>
        <taxon>Bacteria</taxon>
        <taxon>Pseudomonadati</taxon>
        <taxon>Spirochaetota</taxon>
        <taxon>Spirochaetia</taxon>
        <taxon>Brachyspirales</taxon>
        <taxon>Brachyspiraceae</taxon>
        <taxon>Brachyspira</taxon>
    </lineage>
</organism>
<gene>
    <name evidence="3" type="ORF">EPJ67_06240</name>
    <name evidence="2" type="ORF">EPJ69_09745</name>
</gene>
<dbReference type="EMBL" id="SAXX01000023">
    <property type="protein sequence ID" value="TXJ30345.1"/>
    <property type="molecule type" value="Genomic_DNA"/>
</dbReference>
<evidence type="ECO:0000313" key="5">
    <source>
        <dbReference type="Proteomes" id="UP000325013"/>
    </source>
</evidence>
<keyword evidence="1" id="KW-1133">Transmembrane helix</keyword>
<proteinExistence type="predicted"/>
<sequence>MLIQIIDFIYVLIMQTLRLYSFIWFIWIIISWLTAFGAINLDYYNPIVRFFYNITDGIIDRIFGDFRSKFIIGVIDISPLIFLLIITMVLPQIIRFIYISIYYEFFR</sequence>
<dbReference type="AlphaFoldDB" id="A0A5C8DY56"/>
<dbReference type="Pfam" id="PF02325">
    <property type="entry name" value="CCB3_YggT"/>
    <property type="match status" value="1"/>
</dbReference>
<protein>
    <submittedName>
        <fullName evidence="2">YggT family protein</fullName>
    </submittedName>
</protein>
<dbReference type="GO" id="GO:0016020">
    <property type="term" value="C:membrane"/>
    <property type="evidence" value="ECO:0007669"/>
    <property type="project" value="InterPro"/>
</dbReference>
<feature type="transmembrane region" description="Helical" evidence="1">
    <location>
        <begin position="70"/>
        <end position="90"/>
    </location>
</feature>
<comment type="caution">
    <text evidence="2">The sequence shown here is derived from an EMBL/GenBank/DDBJ whole genome shotgun (WGS) entry which is preliminary data.</text>
</comment>
<dbReference type="EMBL" id="SAYJ01000015">
    <property type="protein sequence ID" value="TXJ56971.1"/>
    <property type="molecule type" value="Genomic_DNA"/>
</dbReference>
<dbReference type="Proteomes" id="UP000324707">
    <property type="component" value="Unassembled WGS sequence"/>
</dbReference>
<keyword evidence="1" id="KW-0472">Membrane</keyword>
<evidence type="ECO:0000313" key="3">
    <source>
        <dbReference type="EMBL" id="TXJ56971.1"/>
    </source>
</evidence>
<feature type="transmembrane region" description="Helical" evidence="1">
    <location>
        <begin position="21"/>
        <end position="41"/>
    </location>
</feature>
<dbReference type="RefSeq" id="WP_147528838.1">
    <property type="nucleotide sequence ID" value="NZ_CAUDFA010000051.1"/>
</dbReference>
<evidence type="ECO:0000256" key="1">
    <source>
        <dbReference type="SAM" id="Phobius"/>
    </source>
</evidence>
<evidence type="ECO:0000313" key="2">
    <source>
        <dbReference type="EMBL" id="TXJ30345.1"/>
    </source>
</evidence>
<name>A0A5C8DY56_9SPIR</name>
<dbReference type="OrthoDB" id="47652at2"/>
<reference evidence="4 5" key="1">
    <citation type="journal article" date="1992" name="Lakartidningen">
        <title>[Penicillin V and not amoxicillin is the first choice preparation in acute otitis].</title>
        <authorList>
            <person name="Kamme C."/>
            <person name="Lundgren K."/>
            <person name="Prellner K."/>
        </authorList>
    </citation>
    <scope>NUCLEOTIDE SEQUENCE [LARGE SCALE GENOMIC DNA]</scope>
    <source>
        <strain evidence="3 5">PC2777IV</strain>
        <strain evidence="2 4">PC5538III-lc</strain>
    </source>
</reference>
<dbReference type="Proteomes" id="UP000325013">
    <property type="component" value="Unassembled WGS sequence"/>
</dbReference>
<reference evidence="2" key="2">
    <citation type="submission" date="2019-01" db="EMBL/GenBank/DDBJ databases">
        <authorList>
            <person name="Thorell K."/>
        </authorList>
    </citation>
    <scope>NUCLEOTIDE SEQUENCE</scope>
    <source>
        <strain evidence="3">PC2777IV</strain>
        <strain evidence="2">PC5538III-lc</strain>
    </source>
</reference>
<accession>A0A5C8DY56</accession>
<dbReference type="InterPro" id="IPR003425">
    <property type="entry name" value="CCB3/YggT"/>
</dbReference>